<keyword evidence="1" id="KW-0732">Signal</keyword>
<organism evidence="3 5">
    <name type="scientific">Pseudomonas luteola</name>
    <dbReference type="NCBI Taxonomy" id="47886"/>
    <lineage>
        <taxon>Bacteria</taxon>
        <taxon>Pseudomonadati</taxon>
        <taxon>Pseudomonadota</taxon>
        <taxon>Gammaproteobacteria</taxon>
        <taxon>Pseudomonadales</taxon>
        <taxon>Pseudomonadaceae</taxon>
        <taxon>Pseudomonas</taxon>
    </lineage>
</organism>
<name>A0A2X2BWL0_PSELU</name>
<evidence type="ECO:0000313" key="5">
    <source>
        <dbReference type="Proteomes" id="UP000250443"/>
    </source>
</evidence>
<dbReference type="RefSeq" id="WP_139272279.1">
    <property type="nucleotide sequence ID" value="NZ_FQYS01000013.1"/>
</dbReference>
<dbReference type="EMBL" id="UAUF01000002">
    <property type="protein sequence ID" value="SPZ00097.1"/>
    <property type="molecule type" value="Genomic_DNA"/>
</dbReference>
<dbReference type="EMBL" id="UAUF01000002">
    <property type="protein sequence ID" value="SPZ00305.1"/>
    <property type="molecule type" value="Genomic_DNA"/>
</dbReference>
<proteinExistence type="predicted"/>
<dbReference type="Pfam" id="PF23536">
    <property type="entry name" value="TraK_C"/>
    <property type="match status" value="1"/>
</dbReference>
<feature type="chain" id="PRO_5044582293" evidence="1">
    <location>
        <begin position="23"/>
        <end position="338"/>
    </location>
</feature>
<feature type="signal peptide" evidence="1">
    <location>
        <begin position="1"/>
        <end position="22"/>
    </location>
</feature>
<evidence type="ECO:0000256" key="1">
    <source>
        <dbReference type="SAM" id="SignalP"/>
    </source>
</evidence>
<dbReference type="AlphaFoldDB" id="A0A2X2BWL0"/>
<gene>
    <name evidence="3" type="primary">trhK_1</name>
    <name evidence="4" type="synonym">trhK_2</name>
    <name evidence="3" type="ORF">NCTC11842_00242</name>
    <name evidence="4" type="ORF">NCTC11842_00454</name>
</gene>
<evidence type="ECO:0000259" key="2">
    <source>
        <dbReference type="Pfam" id="PF23536"/>
    </source>
</evidence>
<protein>
    <submittedName>
        <fullName evidence="3">Sex pilus assembly protein TrhK</fullName>
    </submittedName>
</protein>
<evidence type="ECO:0000313" key="3">
    <source>
        <dbReference type="EMBL" id="SPZ00097.1"/>
    </source>
</evidence>
<evidence type="ECO:0000313" key="4">
    <source>
        <dbReference type="EMBL" id="SPZ00305.1"/>
    </source>
</evidence>
<accession>A0A2X2BWL0</accession>
<dbReference type="InterPro" id="IPR055397">
    <property type="entry name" value="TraK_C"/>
</dbReference>
<reference evidence="3 5" key="1">
    <citation type="submission" date="2018-06" db="EMBL/GenBank/DDBJ databases">
        <authorList>
            <consortium name="Pathogen Informatics"/>
            <person name="Doyle S."/>
        </authorList>
    </citation>
    <scope>NUCLEOTIDE SEQUENCE [LARGE SCALE GENOMIC DNA]</scope>
    <source>
        <strain evidence="3 5">NCTC11842</strain>
    </source>
</reference>
<feature type="domain" description="TraK C-terminal" evidence="2">
    <location>
        <begin position="205"/>
        <end position="317"/>
    </location>
</feature>
<dbReference type="Proteomes" id="UP000250443">
    <property type="component" value="Unassembled WGS sequence"/>
</dbReference>
<sequence>MKPIPFMTALALALGSMQQTQAAGIDIPVIPANHAEGGGPAISVQAPVHPSSVRNVTPEIPSVSRSVMTEGVPRPITLSQARSGQTTTNPASMELNHASHIRLKSGENVLVPIARYQLNRIVTPFGKPEVKTTSSATTEILNNIVYVASSDEAPVTLFINEKGNPGVALSITLIPQTIPAREVSFELDEQGLSGMRLPQASEEAEKWETSQPYVATIKDVMRDLALGQTPSGYSMKPVGTNTYDLPRCVQNGLAFDFSRGQQMLGHNLKVFIGVAKNTSSQPVEFKDAACGNWDVAAVAAYPRNILTPQERTEVFVIMRNAPERARTTPRPSLLSGGQ</sequence>